<evidence type="ECO:0000313" key="1">
    <source>
        <dbReference type="EMBL" id="GCE13676.1"/>
    </source>
</evidence>
<evidence type="ECO:0000313" key="2">
    <source>
        <dbReference type="Proteomes" id="UP000287352"/>
    </source>
</evidence>
<dbReference type="InterPro" id="IPR053161">
    <property type="entry name" value="Ulvan_degrading_GH"/>
</dbReference>
<accession>A0A402A3Q5</accession>
<dbReference type="GO" id="GO:0005975">
    <property type="term" value="P:carbohydrate metabolic process"/>
    <property type="evidence" value="ECO:0007669"/>
    <property type="project" value="InterPro"/>
</dbReference>
<organism evidence="1 2">
    <name type="scientific">Tengunoibacter tsumagoiensis</name>
    <dbReference type="NCBI Taxonomy" id="2014871"/>
    <lineage>
        <taxon>Bacteria</taxon>
        <taxon>Bacillati</taxon>
        <taxon>Chloroflexota</taxon>
        <taxon>Ktedonobacteria</taxon>
        <taxon>Ktedonobacterales</taxon>
        <taxon>Dictyobacteraceae</taxon>
        <taxon>Tengunoibacter</taxon>
    </lineage>
</organism>
<proteinExistence type="predicted"/>
<dbReference type="Gene3D" id="2.60.120.260">
    <property type="entry name" value="Galactose-binding domain-like"/>
    <property type="match status" value="1"/>
</dbReference>
<dbReference type="PANTHER" id="PTHR36848:SF2">
    <property type="entry name" value="SECRETED PROTEIN"/>
    <property type="match status" value="1"/>
</dbReference>
<dbReference type="GO" id="GO:0004553">
    <property type="term" value="F:hydrolase activity, hydrolyzing O-glycosyl compounds"/>
    <property type="evidence" value="ECO:0007669"/>
    <property type="project" value="InterPro"/>
</dbReference>
<dbReference type="RefSeq" id="WP_126581180.1">
    <property type="nucleotide sequence ID" value="NZ_BIFR01000001.1"/>
</dbReference>
<name>A0A402A3Q5_9CHLR</name>
<gene>
    <name evidence="1" type="ORF">KTT_35350</name>
</gene>
<protein>
    <submittedName>
        <fullName evidence="1">Uncharacterized protein</fullName>
    </submittedName>
</protein>
<dbReference type="AlphaFoldDB" id="A0A402A3Q5"/>
<dbReference type="Gene3D" id="3.40.50.880">
    <property type="match status" value="1"/>
</dbReference>
<reference evidence="2" key="1">
    <citation type="submission" date="2018-12" db="EMBL/GenBank/DDBJ databases">
        <title>Tengunoibacter tsumagoiensis gen. nov., sp. nov., Dictyobacter kobayashii sp. nov., D. alpinus sp. nov., and D. joshuensis sp. nov. and description of Dictyobacteraceae fam. nov. within the order Ktedonobacterales isolated from Tengu-no-mugimeshi.</title>
        <authorList>
            <person name="Wang C.M."/>
            <person name="Zheng Y."/>
            <person name="Sakai Y."/>
            <person name="Toyoda A."/>
            <person name="Minakuchi Y."/>
            <person name="Abe K."/>
            <person name="Yokota A."/>
            <person name="Yabe S."/>
        </authorList>
    </citation>
    <scope>NUCLEOTIDE SEQUENCE [LARGE SCALE GENOMIC DNA]</scope>
    <source>
        <strain evidence="2">Uno3</strain>
    </source>
</reference>
<dbReference type="CDD" id="cd03143">
    <property type="entry name" value="A4_beta-galactosidase_middle_domain"/>
    <property type="match status" value="1"/>
</dbReference>
<dbReference type="Proteomes" id="UP000287352">
    <property type="component" value="Unassembled WGS sequence"/>
</dbReference>
<comment type="caution">
    <text evidence="1">The sequence shown here is derived from an EMBL/GenBank/DDBJ whole genome shotgun (WGS) entry which is preliminary data.</text>
</comment>
<dbReference type="InterPro" id="IPR029062">
    <property type="entry name" value="Class_I_gatase-like"/>
</dbReference>
<dbReference type="Pfam" id="PF17132">
    <property type="entry name" value="Glyco_hydro_106"/>
    <property type="match status" value="1"/>
</dbReference>
<dbReference type="PANTHER" id="PTHR36848">
    <property type="entry name" value="DNA-BINDING PROTEIN (PUTATIVE SECRETED PROTEIN)-RELATED"/>
    <property type="match status" value="1"/>
</dbReference>
<dbReference type="OrthoDB" id="9761519at2"/>
<dbReference type="InterPro" id="IPR008979">
    <property type="entry name" value="Galactose-bd-like_sf"/>
</dbReference>
<keyword evidence="2" id="KW-1185">Reference proteome</keyword>
<sequence>MHDQLRHQFQAGTADFRPIPFWFWNNDLSETSILSSLNELFAKGIREVLIHPRTGMSVDYFSDLFWERVSFAVKEAAARGMKVWLYDEFNWPSGAVGGQLLAAHPQYMMRLLNVESLTVAFQQEVTIPFPGQFLAAFLLDEENGTYRPLEGNVLPRVEGAPETDFRPASEAFFPGQNAAEIAVFGGQPDNLYRQQFVTTTPPGRILVFSVEMNRTSWAHTTHQHTPLQAGFIDKLNPEAVQTFINMTHEAYYERLGEYFGTTIVGIFTDEPAAWAFPNHFDFFAPVRQSSFVWSQHLLERFQERYGYTLVEHLPELVFDAPAAKKTRHAFWQLANEMYREAYFQPIARWCEEKGIAFTGHLNMEETPETLIRYETGIFNNLRDMQIPGYDFLAQQPGYKFPVLNFSAKLVSSIAHALGRERVMCEIFGASGWQTSLADCRKTLNWIMATGISLLSTHGHFLSIQGMRKRDYPPSHSPHEPWWRYYEQFSQYCNRTGLLTTYGAYQGDIAILYSFGNQWMRYSLDQQQRDPRQEEHQRFVSLIIAFLRHQHDFDFVFDEQWKEGLLEIRDGQLIAPGATYRLLVIPPVESLPLQVASAIVAYARSGGRVVLIGSWPVTSEEQVNDPRMIALGQELLLFSETQVQCIAPIDEWPRVVQQVIDLLERTHPLPARIVADQREDCIMMHRQGSDYELVYIANVGEHRLQGSIELLKDGAWEMWNPENGEQYRIPLPPQGACPQAVDLVLYAGEVRCFVRPVTAQTVQEPLTPALLKSGLENRQRIVDLSEGWTVRPLRGNMYAPDTWEARLVENGSDWTPFPVTRDFWPKPQLVREVMIPGALCQFKTSFTWEGTSIPTDLQLVLEQERDLRVWLNEQELERSELKEWLWDESNIAYGLTARVRPGLNHLLIEQRWPDYLGGFHPPYATLEPVVIYGSFRFSEGKLRVLSSEIASGSWHTQGFPHYIGFMEYHHLFHIEEVRPQPQSYTLTFEALRETAEVWVNGVRVGVRAWGPFEFDLSGLLHGGENEIRVLISNTAANLLQPDNAQPCGLLGKAGLYLSSGRQ</sequence>
<dbReference type="EMBL" id="BIFR01000001">
    <property type="protein sequence ID" value="GCE13676.1"/>
    <property type="molecule type" value="Genomic_DNA"/>
</dbReference>
<dbReference type="SUPFAM" id="SSF49785">
    <property type="entry name" value="Galactose-binding domain-like"/>
    <property type="match status" value="1"/>
</dbReference>